<dbReference type="PANTHER" id="PTHR43628:SF1">
    <property type="entry name" value="CHITIN SYNTHASE REGULATORY FACTOR 2-RELATED"/>
    <property type="match status" value="1"/>
</dbReference>
<dbReference type="SMART" id="SM00671">
    <property type="entry name" value="SEL1"/>
    <property type="match status" value="2"/>
</dbReference>
<dbReference type="Proteomes" id="UP001410394">
    <property type="component" value="Unassembled WGS sequence"/>
</dbReference>
<dbReference type="Gene3D" id="1.25.40.10">
    <property type="entry name" value="Tetratricopeptide repeat domain"/>
    <property type="match status" value="1"/>
</dbReference>
<dbReference type="Pfam" id="PF08238">
    <property type="entry name" value="Sel1"/>
    <property type="match status" value="2"/>
</dbReference>
<dbReference type="PROSITE" id="PS51257">
    <property type="entry name" value="PROKAR_LIPOPROTEIN"/>
    <property type="match status" value="1"/>
</dbReference>
<dbReference type="InterPro" id="IPR052945">
    <property type="entry name" value="Mitotic_Regulator"/>
</dbReference>
<protein>
    <submittedName>
        <fullName evidence="2">Tetratricopeptide repeat protein</fullName>
    </submittedName>
</protein>
<evidence type="ECO:0000313" key="2">
    <source>
        <dbReference type="EMBL" id="MEN3068586.1"/>
    </source>
</evidence>
<gene>
    <name evidence="2" type="ORF">ABDB84_08865</name>
</gene>
<dbReference type="EMBL" id="JBDIVE010000003">
    <property type="protein sequence ID" value="MEN3068586.1"/>
    <property type="molecule type" value="Genomic_DNA"/>
</dbReference>
<sequence length="187" mass="20306">MKKITVISLLLVSALIGCATSNEVSTPEKSAYNRAVEAWRSKNYVLARQLWSAAIVEGANDEAYNNLGHLLYYGLGGAEDAKQAVNLFRKGAALGVSEAQRHLGVAFEEGRGVKINYAQAYAWYKCAVATAGANKANEPIEETIEKDSKAAMEAISLKMTITDRVEGDRLANIYISKYASRLALLTL</sequence>
<reference evidence="2 3" key="1">
    <citation type="journal article" date="2018" name="Int. J. Syst. Evol. Microbiol.">
        <title>Uliginosibacterium sediminicola sp. nov., isolated from freshwater sediment.</title>
        <authorList>
            <person name="Hwang W.M."/>
            <person name="Kim S.M."/>
            <person name="Kang K."/>
            <person name="Ahn T.Y."/>
        </authorList>
    </citation>
    <scope>NUCLEOTIDE SEQUENCE [LARGE SCALE GENOMIC DNA]</scope>
    <source>
        <strain evidence="2 3">M1-21</strain>
    </source>
</reference>
<proteinExistence type="predicted"/>
<feature type="chain" id="PRO_5045255883" evidence="1">
    <location>
        <begin position="20"/>
        <end position="187"/>
    </location>
</feature>
<comment type="caution">
    <text evidence="2">The sequence shown here is derived from an EMBL/GenBank/DDBJ whole genome shotgun (WGS) entry which is preliminary data.</text>
</comment>
<dbReference type="RefSeq" id="WP_345919350.1">
    <property type="nucleotide sequence ID" value="NZ_JBDIVE010000003.1"/>
</dbReference>
<evidence type="ECO:0000256" key="1">
    <source>
        <dbReference type="SAM" id="SignalP"/>
    </source>
</evidence>
<evidence type="ECO:0000313" key="3">
    <source>
        <dbReference type="Proteomes" id="UP001410394"/>
    </source>
</evidence>
<organism evidence="2 3">
    <name type="scientific">Uliginosibacterium sediminicola</name>
    <dbReference type="NCBI Taxonomy" id="2024550"/>
    <lineage>
        <taxon>Bacteria</taxon>
        <taxon>Pseudomonadati</taxon>
        <taxon>Pseudomonadota</taxon>
        <taxon>Betaproteobacteria</taxon>
        <taxon>Rhodocyclales</taxon>
        <taxon>Zoogloeaceae</taxon>
        <taxon>Uliginosibacterium</taxon>
    </lineage>
</organism>
<keyword evidence="3" id="KW-1185">Reference proteome</keyword>
<dbReference type="SUPFAM" id="SSF81901">
    <property type="entry name" value="HCP-like"/>
    <property type="match status" value="1"/>
</dbReference>
<dbReference type="InterPro" id="IPR006597">
    <property type="entry name" value="Sel1-like"/>
</dbReference>
<dbReference type="PANTHER" id="PTHR43628">
    <property type="entry name" value="ACTIVATOR OF C KINASE PROTEIN 1-RELATED"/>
    <property type="match status" value="1"/>
</dbReference>
<accession>A0ABU9YXS8</accession>
<dbReference type="InterPro" id="IPR011990">
    <property type="entry name" value="TPR-like_helical_dom_sf"/>
</dbReference>
<keyword evidence="1" id="KW-0732">Signal</keyword>
<name>A0ABU9YXS8_9RHOO</name>
<feature type="signal peptide" evidence="1">
    <location>
        <begin position="1"/>
        <end position="19"/>
    </location>
</feature>